<comment type="subunit">
    <text evidence="5">Homotetramer.</text>
</comment>
<evidence type="ECO:0000313" key="13">
    <source>
        <dbReference type="Proteomes" id="UP001054821"/>
    </source>
</evidence>
<dbReference type="AlphaFoldDB" id="A0AAD4WS36"/>
<evidence type="ECO:0000256" key="3">
    <source>
        <dbReference type="ARBA" id="ARBA00001964"/>
    </source>
</evidence>
<evidence type="ECO:0000256" key="5">
    <source>
        <dbReference type="ARBA" id="ARBA00011881"/>
    </source>
</evidence>
<evidence type="ECO:0000256" key="6">
    <source>
        <dbReference type="ARBA" id="ARBA00013202"/>
    </source>
</evidence>
<dbReference type="PANTHER" id="PTHR43452">
    <property type="entry name" value="PYRUVATE DECARBOXYLASE"/>
    <property type="match status" value="1"/>
</dbReference>
<proteinExistence type="inferred from homology"/>
<comment type="similarity">
    <text evidence="4">Belongs to the TPP enzyme family.</text>
</comment>
<comment type="cofactor">
    <cofactor evidence="2">
        <name>a metal cation</name>
        <dbReference type="ChEBI" id="CHEBI:25213"/>
    </cofactor>
</comment>
<keyword evidence="9" id="KW-0460">Magnesium</keyword>
<dbReference type="Proteomes" id="UP001054821">
    <property type="component" value="Chromosome 1"/>
</dbReference>
<keyword evidence="8" id="KW-0210">Decarboxylase</keyword>
<comment type="catalytic activity">
    <reaction evidence="1">
        <text>a 2-oxocarboxylate + H(+) = an aldehyde + CO2</text>
        <dbReference type="Rhea" id="RHEA:11628"/>
        <dbReference type="ChEBI" id="CHEBI:15378"/>
        <dbReference type="ChEBI" id="CHEBI:16526"/>
        <dbReference type="ChEBI" id="CHEBI:17478"/>
        <dbReference type="ChEBI" id="CHEBI:35179"/>
        <dbReference type="EC" id="4.1.1.1"/>
    </reaction>
</comment>
<evidence type="ECO:0000256" key="7">
    <source>
        <dbReference type="ARBA" id="ARBA00022723"/>
    </source>
</evidence>
<reference evidence="12 13" key="1">
    <citation type="journal article" date="2022" name="G3 (Bethesda)">
        <title>Whole-genome sequence and methylome profiling of the almond [Prunus dulcis (Mill.) D.A. Webb] cultivar 'Nonpareil'.</title>
        <authorList>
            <person name="D'Amico-Willman K.M."/>
            <person name="Ouma W.Z."/>
            <person name="Meulia T."/>
            <person name="Sideli G.M."/>
            <person name="Gradziel T.M."/>
            <person name="Fresnedo-Ramirez J."/>
        </authorList>
    </citation>
    <scope>NUCLEOTIDE SEQUENCE [LARGE SCALE GENOMIC DNA]</scope>
    <source>
        <strain evidence="12">Clone GOH B32 T37-40</strain>
    </source>
</reference>
<dbReference type="EMBL" id="JAJFAZ020000001">
    <property type="protein sequence ID" value="KAI5348588.1"/>
    <property type="molecule type" value="Genomic_DNA"/>
</dbReference>
<dbReference type="PANTHER" id="PTHR43452:SF25">
    <property type="entry name" value="PYRUVATE DECARBOXYLASE"/>
    <property type="match status" value="1"/>
</dbReference>
<dbReference type="GO" id="GO:0004737">
    <property type="term" value="F:pyruvate decarboxylase activity"/>
    <property type="evidence" value="ECO:0007669"/>
    <property type="project" value="UniProtKB-EC"/>
</dbReference>
<dbReference type="GO" id="GO:0005829">
    <property type="term" value="C:cytosol"/>
    <property type="evidence" value="ECO:0007669"/>
    <property type="project" value="TreeGrafter"/>
</dbReference>
<dbReference type="Gene3D" id="3.40.50.970">
    <property type="match status" value="1"/>
</dbReference>
<evidence type="ECO:0000313" key="12">
    <source>
        <dbReference type="EMBL" id="KAI5348588.1"/>
    </source>
</evidence>
<evidence type="ECO:0000256" key="1">
    <source>
        <dbReference type="ARBA" id="ARBA00001041"/>
    </source>
</evidence>
<evidence type="ECO:0000256" key="2">
    <source>
        <dbReference type="ARBA" id="ARBA00001920"/>
    </source>
</evidence>
<sequence>MLRCGQRNIIFLLNNGGYMTEEQFHFGPYNVIKNWNYAALVDAIHNGEGKCWTTKVDCEEELVEAIKTATEDKEECLCFIEVVLHRDDTSKELIQFACRLAARSRRQNP</sequence>
<keyword evidence="7" id="KW-0479">Metal-binding</keyword>
<protein>
    <recommendedName>
        <fullName evidence="6">pyruvate decarboxylase</fullName>
        <ecNumber evidence="6">4.1.1.1</ecNumber>
    </recommendedName>
</protein>
<evidence type="ECO:0000256" key="8">
    <source>
        <dbReference type="ARBA" id="ARBA00022793"/>
    </source>
</evidence>
<dbReference type="InterPro" id="IPR029061">
    <property type="entry name" value="THDP-binding"/>
</dbReference>
<dbReference type="InterPro" id="IPR012110">
    <property type="entry name" value="PDC/IPDC-like"/>
</dbReference>
<dbReference type="GO" id="GO:0000949">
    <property type="term" value="P:aromatic amino acid family catabolic process to alcohol via Ehrlich pathway"/>
    <property type="evidence" value="ECO:0007669"/>
    <property type="project" value="TreeGrafter"/>
</dbReference>
<comment type="caution">
    <text evidence="12">The sequence shown here is derived from an EMBL/GenBank/DDBJ whole genome shotgun (WGS) entry which is preliminary data.</text>
</comment>
<evidence type="ECO:0000256" key="10">
    <source>
        <dbReference type="ARBA" id="ARBA00023052"/>
    </source>
</evidence>
<organism evidence="12 13">
    <name type="scientific">Prunus dulcis</name>
    <name type="common">Almond</name>
    <name type="synonym">Amygdalus dulcis</name>
    <dbReference type="NCBI Taxonomy" id="3755"/>
    <lineage>
        <taxon>Eukaryota</taxon>
        <taxon>Viridiplantae</taxon>
        <taxon>Streptophyta</taxon>
        <taxon>Embryophyta</taxon>
        <taxon>Tracheophyta</taxon>
        <taxon>Spermatophyta</taxon>
        <taxon>Magnoliopsida</taxon>
        <taxon>eudicotyledons</taxon>
        <taxon>Gunneridae</taxon>
        <taxon>Pentapetalae</taxon>
        <taxon>rosids</taxon>
        <taxon>fabids</taxon>
        <taxon>Rosales</taxon>
        <taxon>Rosaceae</taxon>
        <taxon>Amygdaloideae</taxon>
        <taxon>Amygdaleae</taxon>
        <taxon>Prunus</taxon>
    </lineage>
</organism>
<keyword evidence="13" id="KW-1185">Reference proteome</keyword>
<name>A0AAD4WS36_PRUDU</name>
<dbReference type="EC" id="4.1.1.1" evidence="6"/>
<dbReference type="GO" id="GO:0046872">
    <property type="term" value="F:metal ion binding"/>
    <property type="evidence" value="ECO:0007669"/>
    <property type="project" value="UniProtKB-KW"/>
</dbReference>
<accession>A0AAD4WS36</accession>
<evidence type="ECO:0000256" key="11">
    <source>
        <dbReference type="ARBA" id="ARBA00023239"/>
    </source>
</evidence>
<comment type="cofactor">
    <cofactor evidence="3">
        <name>thiamine diphosphate</name>
        <dbReference type="ChEBI" id="CHEBI:58937"/>
    </cofactor>
</comment>
<evidence type="ECO:0000256" key="4">
    <source>
        <dbReference type="ARBA" id="ARBA00007812"/>
    </source>
</evidence>
<keyword evidence="11" id="KW-0456">Lyase</keyword>
<evidence type="ECO:0000256" key="9">
    <source>
        <dbReference type="ARBA" id="ARBA00022842"/>
    </source>
</evidence>
<dbReference type="SUPFAM" id="SSF52518">
    <property type="entry name" value="Thiamin diphosphate-binding fold (THDP-binding)"/>
    <property type="match status" value="1"/>
</dbReference>
<gene>
    <name evidence="12" type="ORF">L3X38_001475</name>
</gene>
<keyword evidence="10" id="KW-0786">Thiamine pyrophosphate</keyword>